<dbReference type="InterPro" id="IPR016152">
    <property type="entry name" value="PTrfase/Anion_transptr"/>
</dbReference>
<evidence type="ECO:0000256" key="12">
    <source>
        <dbReference type="SAM" id="MobiDB-lite"/>
    </source>
</evidence>
<dbReference type="Pfam" id="PF00955">
    <property type="entry name" value="HCO3_cotransp"/>
    <property type="match status" value="2"/>
</dbReference>
<feature type="domain" description="Bicarbonate transporter-like transmembrane" evidence="13">
    <location>
        <begin position="588"/>
        <end position="924"/>
    </location>
</feature>
<comment type="caution">
    <text evidence="15">The sequence shown here is derived from an EMBL/GenBank/DDBJ whole genome shotgun (WGS) entry which is preliminary data.</text>
</comment>
<proteinExistence type="inferred from homology"/>
<dbReference type="EMBL" id="CALNXK010000017">
    <property type="protein sequence ID" value="CAH3104744.1"/>
    <property type="molecule type" value="Genomic_DNA"/>
</dbReference>
<comment type="subcellular location">
    <subcellularLocation>
        <location evidence="1">Cell membrane</location>
        <topology evidence="1">Multi-pass membrane protein</topology>
    </subcellularLocation>
    <subcellularLocation>
        <location evidence="11">Membrane</location>
        <topology evidence="11">Multi-pass membrane protein</topology>
    </subcellularLocation>
</comment>
<evidence type="ECO:0000256" key="10">
    <source>
        <dbReference type="ARBA" id="ARBA00049347"/>
    </source>
</evidence>
<feature type="transmembrane region" description="Helical" evidence="11">
    <location>
        <begin position="695"/>
        <end position="715"/>
    </location>
</feature>
<accession>A0ABN8ND63</accession>
<evidence type="ECO:0000256" key="11">
    <source>
        <dbReference type="RuleBase" id="RU362035"/>
    </source>
</evidence>
<dbReference type="PRINTS" id="PR01231">
    <property type="entry name" value="HCO3TRNSPORT"/>
</dbReference>
<feature type="domain" description="Bicarbonate transporter-like transmembrane" evidence="13">
    <location>
        <begin position="402"/>
        <end position="580"/>
    </location>
</feature>
<feature type="transmembrane region" description="Helical" evidence="11">
    <location>
        <begin position="874"/>
        <end position="903"/>
    </location>
</feature>
<evidence type="ECO:0000256" key="8">
    <source>
        <dbReference type="ARBA" id="ARBA00023065"/>
    </source>
</evidence>
<comment type="similarity">
    <text evidence="2 11">Belongs to the anion exchanger (TC 2.A.31) family.</text>
</comment>
<keyword evidence="3 11" id="KW-0813">Transport</keyword>
<dbReference type="PANTHER" id="PTHR11453:SF47">
    <property type="entry name" value="ANION EXCHANGE PROTEIN"/>
    <property type="match status" value="1"/>
</dbReference>
<dbReference type="PANTHER" id="PTHR11453">
    <property type="entry name" value="ANION EXCHANGE PROTEIN"/>
    <property type="match status" value="1"/>
</dbReference>
<evidence type="ECO:0000259" key="14">
    <source>
        <dbReference type="Pfam" id="PF07565"/>
    </source>
</evidence>
<comment type="catalytic activity">
    <reaction evidence="10">
        <text>hydrogencarbonate(in) + chloride(out) = hydrogencarbonate(out) + chloride(in)</text>
        <dbReference type="Rhea" id="RHEA:72363"/>
        <dbReference type="ChEBI" id="CHEBI:17544"/>
        <dbReference type="ChEBI" id="CHEBI:17996"/>
    </reaction>
</comment>
<dbReference type="NCBIfam" id="TIGR00834">
    <property type="entry name" value="ae"/>
    <property type="match status" value="1"/>
</dbReference>
<keyword evidence="8 11" id="KW-0406">Ion transport</keyword>
<dbReference type="PRINTS" id="PR00165">
    <property type="entry name" value="ANIONEXCHNGR"/>
</dbReference>
<dbReference type="SUPFAM" id="SSF55804">
    <property type="entry name" value="Phoshotransferase/anion transport protein"/>
    <property type="match status" value="1"/>
</dbReference>
<feature type="transmembrane region" description="Helical" evidence="11">
    <location>
        <begin position="464"/>
        <end position="495"/>
    </location>
</feature>
<feature type="region of interest" description="Disordered" evidence="12">
    <location>
        <begin position="128"/>
        <end position="205"/>
    </location>
</feature>
<keyword evidence="5" id="KW-0039">Anion exchange</keyword>
<dbReference type="InterPro" id="IPR001717">
    <property type="entry name" value="Anion_exchange"/>
</dbReference>
<dbReference type="Proteomes" id="UP001159405">
    <property type="component" value="Unassembled WGS sequence"/>
</dbReference>
<feature type="transmembrane region" description="Helical" evidence="11">
    <location>
        <begin position="644"/>
        <end position="664"/>
    </location>
</feature>
<evidence type="ECO:0000256" key="5">
    <source>
        <dbReference type="ARBA" id="ARBA00022681"/>
    </source>
</evidence>
<protein>
    <recommendedName>
        <fullName evidence="11">Anion exchange protein</fullName>
    </recommendedName>
</protein>
<dbReference type="Pfam" id="PF07565">
    <property type="entry name" value="Band_3_cyto"/>
    <property type="match status" value="1"/>
</dbReference>
<evidence type="ECO:0000256" key="4">
    <source>
        <dbReference type="ARBA" id="ARBA00022475"/>
    </source>
</evidence>
<name>A0ABN8ND63_9CNID</name>
<gene>
    <name evidence="15" type="ORF">PLOB_00012500</name>
</gene>
<evidence type="ECO:0000313" key="16">
    <source>
        <dbReference type="Proteomes" id="UP001159405"/>
    </source>
</evidence>
<feature type="transmembrane region" description="Helical" evidence="11">
    <location>
        <begin position="823"/>
        <end position="842"/>
    </location>
</feature>
<evidence type="ECO:0000256" key="6">
    <source>
        <dbReference type="ARBA" id="ARBA00022692"/>
    </source>
</evidence>
<reference evidence="15 16" key="1">
    <citation type="submission" date="2022-05" db="EMBL/GenBank/DDBJ databases">
        <authorList>
            <consortium name="Genoscope - CEA"/>
            <person name="William W."/>
        </authorList>
    </citation>
    <scope>NUCLEOTIDE SEQUENCE [LARGE SCALE GENOMIC DNA]</scope>
</reference>
<evidence type="ECO:0000313" key="15">
    <source>
        <dbReference type="EMBL" id="CAH3104744.1"/>
    </source>
</evidence>
<dbReference type="InterPro" id="IPR013769">
    <property type="entry name" value="Band3_cytoplasmic_dom"/>
</dbReference>
<organism evidence="15 16">
    <name type="scientific">Porites lobata</name>
    <dbReference type="NCBI Taxonomy" id="104759"/>
    <lineage>
        <taxon>Eukaryota</taxon>
        <taxon>Metazoa</taxon>
        <taxon>Cnidaria</taxon>
        <taxon>Anthozoa</taxon>
        <taxon>Hexacorallia</taxon>
        <taxon>Scleractinia</taxon>
        <taxon>Fungiina</taxon>
        <taxon>Poritidae</taxon>
        <taxon>Porites</taxon>
    </lineage>
</organism>
<keyword evidence="6 11" id="KW-0812">Transmembrane</keyword>
<feature type="transmembrane region" description="Helical" evidence="11">
    <location>
        <begin position="547"/>
        <end position="568"/>
    </location>
</feature>
<dbReference type="Gene3D" id="1.10.287.570">
    <property type="entry name" value="Helical hairpin bin"/>
    <property type="match status" value="1"/>
</dbReference>
<sequence>MDSYDDLSKRFSIQSFHEGFVELEELVSSDNELVWKERARWIKLEEDVEECANRWGKPHIPCLTFRSLRDVETNLQNGIILLDLQSSSLSSICDAIINEIKLLKKLPDEECDAVKALLLTRHEHQYQQRKSRTNAFARPLSRIMPQGQRPRPPSIGHKGHLSSVMEKDSSSESKNESESDSIPRDIKGKSVLLPPPKTEPQSHANVTDLAIPVTSFCGEDFETEERIEKSDIRNKIPADAQTTTVLVGAHNGLSCTVSAFVRLAFGCELGNFAEVNIPVRFVIVLLGPDDDNVDYHEVGRSISTLMSDKIFLESAYRAKSQQDLLDSLNCYMGDCLIIPPGDWDRNLLNQTVPILANQAKALSCRRRRGGSTTSQGVQENIFREVIQENEASNDPLARTGTFCGGLIRDIKRRLPFYVSDFKDALDVHCLPTIIFVYFACLAPAITFGGLLSEKTDQWMGVSEMILATALSGVLFGLFAGQPLIIIGATGPILVFEKRTFQLSMRFGIEFLPWRAWVGIWVMVICFLIVALEGCFLINYFTRFTEEIFALMISIIFLYDAFNYVGYVFQLYPLGADLSRSSFVSSNATSVTDMPATDTPDQSTANTALFTAVLMLGTFFVAFSLRKLRHSHFFGPKTRRIVSDFGVFIAIVAMVTVDWLTEGVYTQKLSVPDGLSVTSPNRHSWLINPMGVDEPMTANAIFAALVPAILVSILIFMEVEFTGVILDKKDHKLKKGVGYNLDLFVLGLLVGLCSVLGLPWMCATPVHTLSHFHALTVISTNHAPGEHPRLIGVKEQRLTNIVIHLLIGFTVLLSPVMRLIPISVLFGVFLFLGVSSLSHIQLVERVKLLFIPSSHHPDETYVTNVKTSKMHFFTIIQVCCVCALIAMKLTVAAPLFPFFIICMIPLRKLLERFFSNQELEALDTEVEDVYDSDMDEYDSIHVPI</sequence>
<keyword evidence="4" id="KW-1003">Cell membrane</keyword>
<feature type="transmembrane region" description="Helical" evidence="11">
    <location>
        <begin position="434"/>
        <end position="452"/>
    </location>
</feature>
<evidence type="ECO:0000256" key="9">
    <source>
        <dbReference type="ARBA" id="ARBA00023136"/>
    </source>
</evidence>
<dbReference type="InterPro" id="IPR003020">
    <property type="entry name" value="HCO3_transpt_euk"/>
</dbReference>
<dbReference type="InterPro" id="IPR011531">
    <property type="entry name" value="HCO3_transpt-like_TM_dom"/>
</dbReference>
<keyword evidence="16" id="KW-1185">Reference proteome</keyword>
<feature type="transmembrane region" description="Helical" evidence="11">
    <location>
        <begin position="515"/>
        <end position="540"/>
    </location>
</feature>
<evidence type="ECO:0000256" key="7">
    <source>
        <dbReference type="ARBA" id="ARBA00022989"/>
    </source>
</evidence>
<evidence type="ECO:0000256" key="3">
    <source>
        <dbReference type="ARBA" id="ARBA00022448"/>
    </source>
</evidence>
<evidence type="ECO:0000259" key="13">
    <source>
        <dbReference type="Pfam" id="PF00955"/>
    </source>
</evidence>
<feature type="domain" description="Band 3 cytoplasmic" evidence="14">
    <location>
        <begin position="17"/>
        <end position="344"/>
    </location>
</feature>
<keyword evidence="9 11" id="KW-0472">Membrane</keyword>
<evidence type="ECO:0000256" key="1">
    <source>
        <dbReference type="ARBA" id="ARBA00004651"/>
    </source>
</evidence>
<feature type="transmembrane region" description="Helical" evidence="11">
    <location>
        <begin position="736"/>
        <end position="760"/>
    </location>
</feature>
<feature type="transmembrane region" description="Helical" evidence="11">
    <location>
        <begin position="606"/>
        <end position="624"/>
    </location>
</feature>
<feature type="compositionally biased region" description="Basic and acidic residues" evidence="12">
    <location>
        <begin position="165"/>
        <end position="188"/>
    </location>
</feature>
<dbReference type="Gene3D" id="3.40.930.10">
    <property type="entry name" value="Mannitol-specific EII, Chain A"/>
    <property type="match status" value="1"/>
</dbReference>
<keyword evidence="7 11" id="KW-1133">Transmembrane helix</keyword>
<evidence type="ECO:0000256" key="2">
    <source>
        <dbReference type="ARBA" id="ARBA00010993"/>
    </source>
</evidence>